<dbReference type="InterPro" id="IPR036597">
    <property type="entry name" value="Fido-like_dom_sf"/>
</dbReference>
<evidence type="ECO:0000256" key="1">
    <source>
        <dbReference type="PIRSR" id="PIRSR640198-1"/>
    </source>
</evidence>
<dbReference type="InterPro" id="IPR040198">
    <property type="entry name" value="Fido_containing"/>
</dbReference>
<evidence type="ECO:0000313" key="5">
    <source>
        <dbReference type="Proteomes" id="UP000008782"/>
    </source>
</evidence>
<evidence type="ECO:0000313" key="4">
    <source>
        <dbReference type="EMBL" id="EFQ31747.1"/>
    </source>
</evidence>
<name>E3QLK9_COLGM</name>
<dbReference type="VEuPathDB" id="FungiDB:GLRG_06722"/>
<dbReference type="GeneID" id="24412087"/>
<evidence type="ECO:0000256" key="2">
    <source>
        <dbReference type="PIRSR" id="PIRSR640198-2"/>
    </source>
</evidence>
<feature type="binding site" evidence="2">
    <location>
        <begin position="222"/>
        <end position="229"/>
    </location>
    <ligand>
        <name>ATP</name>
        <dbReference type="ChEBI" id="CHEBI:30616"/>
    </ligand>
</feature>
<dbReference type="Pfam" id="PF02661">
    <property type="entry name" value="Fic"/>
    <property type="match status" value="1"/>
</dbReference>
<dbReference type="RefSeq" id="XP_008095767.1">
    <property type="nucleotide sequence ID" value="XM_008097576.1"/>
</dbReference>
<reference evidence="5" key="1">
    <citation type="journal article" date="2012" name="Nat. Genet.">
        <title>Lifestyle transitions in plant pathogenic Colletotrichum fungi deciphered by genome and transcriptome analyses.</title>
        <authorList>
            <person name="O'Connell R.J."/>
            <person name="Thon M.R."/>
            <person name="Hacquard S."/>
            <person name="Amyotte S.G."/>
            <person name="Kleemann J."/>
            <person name="Torres M.F."/>
            <person name="Damm U."/>
            <person name="Buiate E.A."/>
            <person name="Epstein L."/>
            <person name="Alkan N."/>
            <person name="Altmueller J."/>
            <person name="Alvarado-Balderrama L."/>
            <person name="Bauser C.A."/>
            <person name="Becker C."/>
            <person name="Birren B.W."/>
            <person name="Chen Z."/>
            <person name="Choi J."/>
            <person name="Crouch J.A."/>
            <person name="Duvick J.P."/>
            <person name="Farman M.A."/>
            <person name="Gan P."/>
            <person name="Heiman D."/>
            <person name="Henrissat B."/>
            <person name="Howard R.J."/>
            <person name="Kabbage M."/>
            <person name="Koch C."/>
            <person name="Kracher B."/>
            <person name="Kubo Y."/>
            <person name="Law A.D."/>
            <person name="Lebrun M.-H."/>
            <person name="Lee Y.-H."/>
            <person name="Miyara I."/>
            <person name="Moore N."/>
            <person name="Neumann U."/>
            <person name="Nordstroem K."/>
            <person name="Panaccione D.G."/>
            <person name="Panstruga R."/>
            <person name="Place M."/>
            <person name="Proctor R.H."/>
            <person name="Prusky D."/>
            <person name="Rech G."/>
            <person name="Reinhardt R."/>
            <person name="Rollins J.A."/>
            <person name="Rounsley S."/>
            <person name="Schardl C.L."/>
            <person name="Schwartz D.C."/>
            <person name="Shenoy N."/>
            <person name="Shirasu K."/>
            <person name="Sikhakolli U.R."/>
            <person name="Stueber K."/>
            <person name="Sukno S.A."/>
            <person name="Sweigard J.A."/>
            <person name="Takano Y."/>
            <person name="Takahara H."/>
            <person name="Trail F."/>
            <person name="van der Does H.C."/>
            <person name="Voll L.M."/>
            <person name="Will I."/>
            <person name="Young S."/>
            <person name="Zeng Q."/>
            <person name="Zhang J."/>
            <person name="Zhou S."/>
            <person name="Dickman M.B."/>
            <person name="Schulze-Lefert P."/>
            <person name="Ver Loren van Themaat E."/>
            <person name="Ma L.-J."/>
            <person name="Vaillancourt L.J."/>
        </authorList>
    </citation>
    <scope>NUCLEOTIDE SEQUENCE [LARGE SCALE GENOMIC DNA]</scope>
    <source>
        <strain evidence="5">M1.001 / M2 / FGSC 10212</strain>
    </source>
</reference>
<dbReference type="OrthoDB" id="439046at2759"/>
<dbReference type="HOGENOM" id="CLU_066666_0_0_1"/>
<accession>E3QLK9</accession>
<dbReference type="PROSITE" id="PS51459">
    <property type="entry name" value="FIDO"/>
    <property type="match status" value="1"/>
</dbReference>
<dbReference type="Proteomes" id="UP000008782">
    <property type="component" value="Unassembled WGS sequence"/>
</dbReference>
<keyword evidence="2" id="KW-0067">ATP-binding</keyword>
<dbReference type="eggNOG" id="KOG3824">
    <property type="taxonomic scope" value="Eukaryota"/>
</dbReference>
<sequence>MGYKSLQQDYKGMLAEIDELRELMKPRIPELAKTLVAEYAHQSVSIEDNPLKIGDTIAVFDLLTSKLFAHVDIASIAAEDLAQLALPQLRSDGGDESVVNELKNHIVASQWIAESAAARLGTAGMDEAEMRQLAAMTIKGTESEAIYAMAWGGSVPLGGYRKLPIAVRSNPLEVFPYPAEVPACVNRFFNWRNSQHHSKEIHPLILACQMTAYFVHIHPFPDGNGRVSRMLMHDYMVRQGYLPVVMQNLERQDYLRMIKDACNGDPRELVITVLSTQLDELHTFYWRQRN</sequence>
<organism evidence="5">
    <name type="scientific">Colletotrichum graminicola (strain M1.001 / M2 / FGSC 10212)</name>
    <name type="common">Maize anthracnose fungus</name>
    <name type="synonym">Glomerella graminicola</name>
    <dbReference type="NCBI Taxonomy" id="645133"/>
    <lineage>
        <taxon>Eukaryota</taxon>
        <taxon>Fungi</taxon>
        <taxon>Dikarya</taxon>
        <taxon>Ascomycota</taxon>
        <taxon>Pezizomycotina</taxon>
        <taxon>Sordariomycetes</taxon>
        <taxon>Hypocreomycetidae</taxon>
        <taxon>Glomerellales</taxon>
        <taxon>Glomerellaceae</taxon>
        <taxon>Colletotrichum</taxon>
        <taxon>Colletotrichum graminicola species complex</taxon>
    </lineage>
</organism>
<dbReference type="SUPFAM" id="SSF140931">
    <property type="entry name" value="Fic-like"/>
    <property type="match status" value="1"/>
</dbReference>
<dbReference type="InterPro" id="IPR003812">
    <property type="entry name" value="Fido"/>
</dbReference>
<gene>
    <name evidence="4" type="ORF">GLRG_06722</name>
</gene>
<protein>
    <submittedName>
        <fullName evidence="4">Fic/DOC family protein</fullName>
    </submittedName>
</protein>
<dbReference type="PANTHER" id="PTHR13504">
    <property type="entry name" value="FIDO DOMAIN-CONTAINING PROTEIN DDB_G0283145"/>
    <property type="match status" value="1"/>
</dbReference>
<keyword evidence="2" id="KW-0547">Nucleotide-binding</keyword>
<dbReference type="PANTHER" id="PTHR13504:SF38">
    <property type="entry name" value="FIDO DOMAIN-CONTAINING PROTEIN"/>
    <property type="match status" value="1"/>
</dbReference>
<keyword evidence="5" id="KW-1185">Reference proteome</keyword>
<dbReference type="AlphaFoldDB" id="E3QLK9"/>
<dbReference type="EMBL" id="GG697357">
    <property type="protein sequence ID" value="EFQ31747.1"/>
    <property type="molecule type" value="Genomic_DNA"/>
</dbReference>
<dbReference type="GO" id="GO:0005524">
    <property type="term" value="F:ATP binding"/>
    <property type="evidence" value="ECO:0007669"/>
    <property type="project" value="UniProtKB-KW"/>
</dbReference>
<proteinExistence type="predicted"/>
<feature type="domain" description="Fido" evidence="3">
    <location>
        <begin position="125"/>
        <end position="276"/>
    </location>
</feature>
<dbReference type="Gene3D" id="1.10.3290.10">
    <property type="entry name" value="Fido-like domain"/>
    <property type="match status" value="1"/>
</dbReference>
<feature type="active site" evidence="1">
    <location>
        <position position="218"/>
    </location>
</feature>
<evidence type="ECO:0000259" key="3">
    <source>
        <dbReference type="PROSITE" id="PS51459"/>
    </source>
</evidence>